<accession>K7F889</accession>
<name>K7F889_PELSI</name>
<evidence type="ECO:0000313" key="2">
    <source>
        <dbReference type="Proteomes" id="UP000007267"/>
    </source>
</evidence>
<dbReference type="Ensembl" id="ENSPSIT00000004272.1">
    <property type="protein sequence ID" value="ENSPSIP00000004249.1"/>
    <property type="gene ID" value="ENSPSIG00000004003.1"/>
</dbReference>
<protein>
    <submittedName>
        <fullName evidence="1">Uncharacterized protein</fullName>
    </submittedName>
</protein>
<dbReference type="HOGENOM" id="CLU_2711412_0_0_1"/>
<dbReference type="AlphaFoldDB" id="K7F889"/>
<reference evidence="1" key="4">
    <citation type="submission" date="2025-09" db="UniProtKB">
        <authorList>
            <consortium name="Ensembl"/>
        </authorList>
    </citation>
    <scope>IDENTIFICATION</scope>
</reference>
<reference evidence="1" key="3">
    <citation type="submission" date="2025-08" db="UniProtKB">
        <authorList>
            <consortium name="Ensembl"/>
        </authorList>
    </citation>
    <scope>IDENTIFICATION</scope>
</reference>
<evidence type="ECO:0000313" key="1">
    <source>
        <dbReference type="Ensembl" id="ENSPSIP00000004249.1"/>
    </source>
</evidence>
<sequence>MVLLLVSLCSPAPRLSNKDICLLDNNKLQQRLKLLQDLLQLYELQLKDILGNNYHGTKSKVFSASRSMQPEIL</sequence>
<dbReference type="Proteomes" id="UP000007267">
    <property type="component" value="Unassembled WGS sequence"/>
</dbReference>
<dbReference type="eggNOG" id="KOG2579">
    <property type="taxonomic scope" value="Eukaryota"/>
</dbReference>
<reference evidence="2" key="2">
    <citation type="journal article" date="2013" name="Nat. Genet.">
        <title>The draft genomes of soft-shell turtle and green sea turtle yield insights into the development and evolution of the turtle-specific body plan.</title>
        <authorList>
            <person name="Wang Z."/>
            <person name="Pascual-Anaya J."/>
            <person name="Zadissa A."/>
            <person name="Li W."/>
            <person name="Niimura Y."/>
            <person name="Huang Z."/>
            <person name="Li C."/>
            <person name="White S."/>
            <person name="Xiong Z."/>
            <person name="Fang D."/>
            <person name="Wang B."/>
            <person name="Ming Y."/>
            <person name="Chen Y."/>
            <person name="Zheng Y."/>
            <person name="Kuraku S."/>
            <person name="Pignatelli M."/>
            <person name="Herrero J."/>
            <person name="Beal K."/>
            <person name="Nozawa M."/>
            <person name="Li Q."/>
            <person name="Wang J."/>
            <person name="Zhang H."/>
            <person name="Yu L."/>
            <person name="Shigenobu S."/>
            <person name="Wang J."/>
            <person name="Liu J."/>
            <person name="Flicek P."/>
            <person name="Searle S."/>
            <person name="Wang J."/>
            <person name="Kuratani S."/>
            <person name="Yin Y."/>
            <person name="Aken B."/>
            <person name="Zhang G."/>
            <person name="Irie N."/>
        </authorList>
    </citation>
    <scope>NUCLEOTIDE SEQUENCE [LARGE SCALE GENOMIC DNA]</scope>
    <source>
        <strain evidence="2">Daiwa-1</strain>
    </source>
</reference>
<reference evidence="2" key="1">
    <citation type="submission" date="2011-10" db="EMBL/GenBank/DDBJ databases">
        <authorList>
            <consortium name="Soft-shell Turtle Genome Consortium"/>
        </authorList>
    </citation>
    <scope>NUCLEOTIDE SEQUENCE [LARGE SCALE GENOMIC DNA]</scope>
    <source>
        <strain evidence="2">Daiwa-1</strain>
    </source>
</reference>
<keyword evidence="2" id="KW-1185">Reference proteome</keyword>
<organism evidence="1 2">
    <name type="scientific">Pelodiscus sinensis</name>
    <name type="common">Chinese softshell turtle</name>
    <name type="synonym">Trionyx sinensis</name>
    <dbReference type="NCBI Taxonomy" id="13735"/>
    <lineage>
        <taxon>Eukaryota</taxon>
        <taxon>Metazoa</taxon>
        <taxon>Chordata</taxon>
        <taxon>Craniata</taxon>
        <taxon>Vertebrata</taxon>
        <taxon>Euteleostomi</taxon>
        <taxon>Archelosauria</taxon>
        <taxon>Testudinata</taxon>
        <taxon>Testudines</taxon>
        <taxon>Cryptodira</taxon>
        <taxon>Trionychia</taxon>
        <taxon>Trionychidae</taxon>
        <taxon>Pelodiscus</taxon>
    </lineage>
</organism>
<dbReference type="EMBL" id="AGCU01099315">
    <property type="status" value="NOT_ANNOTATED_CDS"/>
    <property type="molecule type" value="Genomic_DNA"/>
</dbReference>
<proteinExistence type="predicted"/>